<sequence>MAYQPSRQNHQVRLSLNLPGERTDFNLGLESQKEFHITGNERGLQERYVQHVSIMLGPIFDS</sequence>
<reference evidence="2" key="1">
    <citation type="journal article" date="2018" name="Proc. Natl. Acad. Sci. U.S.A.">
        <title>Linking secondary metabolites to gene clusters through genome sequencing of six diverse Aspergillus species.</title>
        <authorList>
            <person name="Kaerboelling I."/>
            <person name="Vesth T.C."/>
            <person name="Frisvad J.C."/>
            <person name="Nybo J.L."/>
            <person name="Theobald S."/>
            <person name="Kuo A."/>
            <person name="Bowyer P."/>
            <person name="Matsuda Y."/>
            <person name="Mondo S."/>
            <person name="Lyhne E.K."/>
            <person name="Kogle M.E."/>
            <person name="Clum A."/>
            <person name="Lipzen A."/>
            <person name="Salamov A."/>
            <person name="Ngan C.Y."/>
            <person name="Daum C."/>
            <person name="Chiniquy J."/>
            <person name="Barry K."/>
            <person name="LaButti K."/>
            <person name="Haridas S."/>
            <person name="Simmons B.A."/>
            <person name="Magnuson J.K."/>
            <person name="Mortensen U.H."/>
            <person name="Larsen T.O."/>
            <person name="Grigoriev I.V."/>
            <person name="Baker S.E."/>
            <person name="Andersen M.R."/>
        </authorList>
    </citation>
    <scope>NUCLEOTIDE SEQUENCE [LARGE SCALE GENOMIC DNA]</scope>
    <source>
        <strain evidence="2">IBT 16806</strain>
    </source>
</reference>
<protein>
    <submittedName>
        <fullName evidence="1">Uncharacterized protein</fullName>
    </submittedName>
</protein>
<comment type="caution">
    <text evidence="1">The sequence shown here is derived from an EMBL/GenBank/DDBJ whole genome shotgun (WGS) entry which is preliminary data.</text>
</comment>
<dbReference type="OrthoDB" id="2156052at2759"/>
<gene>
    <name evidence="1" type="ORF">P174DRAFT_436754</name>
</gene>
<dbReference type="AlphaFoldDB" id="A0A2I1CL53"/>
<organism evidence="1 2">
    <name type="scientific">Aspergillus novofumigatus (strain IBT 16806)</name>
    <dbReference type="NCBI Taxonomy" id="1392255"/>
    <lineage>
        <taxon>Eukaryota</taxon>
        <taxon>Fungi</taxon>
        <taxon>Dikarya</taxon>
        <taxon>Ascomycota</taxon>
        <taxon>Pezizomycotina</taxon>
        <taxon>Eurotiomycetes</taxon>
        <taxon>Eurotiomycetidae</taxon>
        <taxon>Eurotiales</taxon>
        <taxon>Aspergillaceae</taxon>
        <taxon>Aspergillus</taxon>
        <taxon>Aspergillus subgen. Fumigati</taxon>
    </lineage>
</organism>
<keyword evidence="2" id="KW-1185">Reference proteome</keyword>
<name>A0A2I1CL53_ASPN1</name>
<evidence type="ECO:0000313" key="2">
    <source>
        <dbReference type="Proteomes" id="UP000234474"/>
    </source>
</evidence>
<evidence type="ECO:0000313" key="1">
    <source>
        <dbReference type="EMBL" id="PKX98345.1"/>
    </source>
</evidence>
<dbReference type="EMBL" id="MSZS01000001">
    <property type="protein sequence ID" value="PKX98345.1"/>
    <property type="molecule type" value="Genomic_DNA"/>
</dbReference>
<proteinExistence type="predicted"/>
<dbReference type="RefSeq" id="XP_024686940.1">
    <property type="nucleotide sequence ID" value="XM_024826111.1"/>
</dbReference>
<dbReference type="Proteomes" id="UP000234474">
    <property type="component" value="Unassembled WGS sequence"/>
</dbReference>
<dbReference type="GeneID" id="36533436"/>
<dbReference type="VEuPathDB" id="FungiDB:P174DRAFT_436754"/>
<accession>A0A2I1CL53</accession>